<reference evidence="2 3" key="1">
    <citation type="submission" date="2009-11" db="EMBL/GenBank/DDBJ databases">
        <title>Annotation of Allomyces macrogynus ATCC 38327.</title>
        <authorList>
            <consortium name="The Broad Institute Genome Sequencing Platform"/>
            <person name="Russ C."/>
            <person name="Cuomo C."/>
            <person name="Burger G."/>
            <person name="Gray M.W."/>
            <person name="Holland P.W.H."/>
            <person name="King N."/>
            <person name="Lang F.B.F."/>
            <person name="Roger A.J."/>
            <person name="Ruiz-Trillo I."/>
            <person name="Young S.K."/>
            <person name="Zeng Q."/>
            <person name="Gargeya S."/>
            <person name="Fitzgerald M."/>
            <person name="Haas B."/>
            <person name="Abouelleil A."/>
            <person name="Alvarado L."/>
            <person name="Arachchi H.M."/>
            <person name="Berlin A."/>
            <person name="Chapman S.B."/>
            <person name="Gearin G."/>
            <person name="Goldberg J."/>
            <person name="Griggs A."/>
            <person name="Gujja S."/>
            <person name="Hansen M."/>
            <person name="Heiman D."/>
            <person name="Howarth C."/>
            <person name="Larimer J."/>
            <person name="Lui A."/>
            <person name="MacDonald P.J.P."/>
            <person name="McCowen C."/>
            <person name="Montmayeur A."/>
            <person name="Murphy C."/>
            <person name="Neiman D."/>
            <person name="Pearson M."/>
            <person name="Priest M."/>
            <person name="Roberts A."/>
            <person name="Saif S."/>
            <person name="Shea T."/>
            <person name="Sisk P."/>
            <person name="Stolte C."/>
            <person name="Sykes S."/>
            <person name="Wortman J."/>
            <person name="Nusbaum C."/>
            <person name="Birren B."/>
        </authorList>
    </citation>
    <scope>NUCLEOTIDE SEQUENCE [LARGE SCALE GENOMIC DNA]</scope>
    <source>
        <strain evidence="2 3">ATCC 38327</strain>
    </source>
</reference>
<evidence type="ECO:0000256" key="1">
    <source>
        <dbReference type="SAM" id="MobiDB-lite"/>
    </source>
</evidence>
<protein>
    <submittedName>
        <fullName evidence="2">Uncharacterized protein</fullName>
    </submittedName>
</protein>
<dbReference type="OrthoDB" id="5630257at2759"/>
<evidence type="ECO:0000313" key="2">
    <source>
        <dbReference type="EMBL" id="KNE70335.1"/>
    </source>
</evidence>
<dbReference type="EMBL" id="GG745365">
    <property type="protein sequence ID" value="KNE70335.1"/>
    <property type="molecule type" value="Genomic_DNA"/>
</dbReference>
<feature type="compositionally biased region" description="Polar residues" evidence="1">
    <location>
        <begin position="19"/>
        <end position="32"/>
    </location>
</feature>
<feature type="region of interest" description="Disordered" evidence="1">
    <location>
        <begin position="1"/>
        <end position="32"/>
    </location>
</feature>
<proteinExistence type="predicted"/>
<dbReference type="VEuPathDB" id="FungiDB:AMAG_20090"/>
<dbReference type="Proteomes" id="UP000054350">
    <property type="component" value="Unassembled WGS sequence"/>
</dbReference>
<keyword evidence="3" id="KW-1185">Reference proteome</keyword>
<feature type="compositionally biased region" description="Low complexity" evidence="1">
    <location>
        <begin position="9"/>
        <end position="18"/>
    </location>
</feature>
<reference evidence="3" key="2">
    <citation type="submission" date="2009-11" db="EMBL/GenBank/DDBJ databases">
        <title>The Genome Sequence of Allomyces macrogynus strain ATCC 38327.</title>
        <authorList>
            <consortium name="The Broad Institute Genome Sequencing Platform"/>
            <person name="Russ C."/>
            <person name="Cuomo C."/>
            <person name="Shea T."/>
            <person name="Young S.K."/>
            <person name="Zeng Q."/>
            <person name="Koehrsen M."/>
            <person name="Haas B."/>
            <person name="Borodovsky M."/>
            <person name="Guigo R."/>
            <person name="Alvarado L."/>
            <person name="Berlin A."/>
            <person name="Borenstein D."/>
            <person name="Chen Z."/>
            <person name="Engels R."/>
            <person name="Freedman E."/>
            <person name="Gellesch M."/>
            <person name="Goldberg J."/>
            <person name="Griggs A."/>
            <person name="Gujja S."/>
            <person name="Heiman D."/>
            <person name="Hepburn T."/>
            <person name="Howarth C."/>
            <person name="Jen D."/>
            <person name="Larson L."/>
            <person name="Lewis B."/>
            <person name="Mehta T."/>
            <person name="Park D."/>
            <person name="Pearson M."/>
            <person name="Roberts A."/>
            <person name="Saif S."/>
            <person name="Shenoy N."/>
            <person name="Sisk P."/>
            <person name="Stolte C."/>
            <person name="Sykes S."/>
            <person name="Walk T."/>
            <person name="White J."/>
            <person name="Yandava C."/>
            <person name="Burger G."/>
            <person name="Gray M.W."/>
            <person name="Holland P.W.H."/>
            <person name="King N."/>
            <person name="Lang F.B.F."/>
            <person name="Roger A.J."/>
            <person name="Ruiz-Trillo I."/>
            <person name="Lander E."/>
            <person name="Nusbaum C."/>
        </authorList>
    </citation>
    <scope>NUCLEOTIDE SEQUENCE [LARGE SCALE GENOMIC DNA]</scope>
    <source>
        <strain evidence="3">ATCC 38327</strain>
    </source>
</reference>
<accession>A0A0L0T6F7</accession>
<name>A0A0L0T6F7_ALLM3</name>
<organism evidence="2 3">
    <name type="scientific">Allomyces macrogynus (strain ATCC 38327)</name>
    <name type="common">Allomyces javanicus var. macrogynus</name>
    <dbReference type="NCBI Taxonomy" id="578462"/>
    <lineage>
        <taxon>Eukaryota</taxon>
        <taxon>Fungi</taxon>
        <taxon>Fungi incertae sedis</taxon>
        <taxon>Blastocladiomycota</taxon>
        <taxon>Blastocladiomycetes</taxon>
        <taxon>Blastocladiales</taxon>
        <taxon>Blastocladiaceae</taxon>
        <taxon>Allomyces</taxon>
    </lineage>
</organism>
<evidence type="ECO:0000313" key="3">
    <source>
        <dbReference type="Proteomes" id="UP000054350"/>
    </source>
</evidence>
<sequence>MITPTARTSSFSSRSSSSGLTPNTNVPDYQSSGNLVRYDATTLLLVGGFGQRRFSFNKATDRLSDLRTTCIR</sequence>
<gene>
    <name evidence="2" type="ORF">AMAG_20090</name>
</gene>
<dbReference type="AlphaFoldDB" id="A0A0L0T6F7"/>